<proteinExistence type="predicted"/>
<comment type="caution">
    <text evidence="2">The sequence shown here is derived from an EMBL/GenBank/DDBJ whole genome shotgun (WGS) entry which is preliminary data.</text>
</comment>
<accession>A0A175VQ61</accession>
<feature type="region of interest" description="Disordered" evidence="1">
    <location>
        <begin position="532"/>
        <end position="558"/>
    </location>
</feature>
<feature type="compositionally biased region" description="Basic and acidic residues" evidence="1">
    <location>
        <begin position="24"/>
        <end position="33"/>
    </location>
</feature>
<feature type="compositionally biased region" description="Low complexity" evidence="1">
    <location>
        <begin position="679"/>
        <end position="688"/>
    </location>
</feature>
<feature type="region of interest" description="Disordered" evidence="1">
    <location>
        <begin position="666"/>
        <end position="707"/>
    </location>
</feature>
<reference evidence="2 3" key="1">
    <citation type="journal article" date="2016" name="Genome Announc.">
        <title>Genome Sequence of Madurella mycetomatis mm55, Isolated from a Human Mycetoma Case in Sudan.</title>
        <authorList>
            <person name="Smit S."/>
            <person name="Derks M.F."/>
            <person name="Bervoets S."/>
            <person name="Fahal A."/>
            <person name="van Leeuwen W."/>
            <person name="van Belkum A."/>
            <person name="van de Sande W.W."/>
        </authorList>
    </citation>
    <scope>NUCLEOTIDE SEQUENCE [LARGE SCALE GENOMIC DNA]</scope>
    <source>
        <strain evidence="3">mm55</strain>
    </source>
</reference>
<protein>
    <submittedName>
        <fullName evidence="2">Uncharacterized protein</fullName>
    </submittedName>
</protein>
<sequence>MAGSDIAKRKRHARAASGTRQVKRPRELFDEVKGPIQVGGESEGGEEGKDQDEEYVDGAVIDMMNAASRPRTLSAKSAGNIEVVLSTSGSRATAPSGVLLAGRSGRLPYAKRLSRQTNSIEFIGFDMSGPQRINHAGRVPDIIGETPQRQRRSRSVRHRGRAIDKDVDGIGTEEEDEEEEVHSGFEHSATLLGSPELHSSVTRRRASQAVHDIYNVPEDSDPLAPTARRLPTAADGLALFSRVERARELARKALISRNNARLASIHEKEAPATIHHDPLSPIDEEGQEFGEIMRLADGDEESESEASKQDSRANTQHATENSTLVAIQIHPNVESRHTMAISSDHVNNMRTIMGWKSWTGAGQSWDTVLLHPDNPNLGGDGPARTQLGKGCFRLLRGFKDLLDRVPSAADLPKQTTFLTKEEQAFNKTMSSVEKVVTKICNYGPATSADSGNQINTNPTFREALAKDLSSSLIPMLVLALRSAFTVGITEDAHDSDLLPAEGVFTWSTVQYLLWITGWMLRLEAMLTSEFTQRSSEDNNPGAGRAASQEDTPPREPRGRFGVILRKWKQHLRSLVDGFNEQVDRDRDRLIKKQRDKAIIEAKRKAEEDELARSQEQHYNWELSIQRIVSRPRPLAEKWHKATQNWKIPLRLSASHADGGNVVREVTRGSNHSSASGTQSRPLSLGSSSGPPPAPSRRRPPSPPVVPDGLVWDEDDVEWFLMELQRPGRRADYLAVCAETLELPVDEVRDMRDQLRREGRYRSPGR</sequence>
<feature type="region of interest" description="Disordered" evidence="1">
    <location>
        <begin position="1"/>
        <end position="52"/>
    </location>
</feature>
<feature type="compositionally biased region" description="Acidic residues" evidence="1">
    <location>
        <begin position="43"/>
        <end position="52"/>
    </location>
</feature>
<dbReference type="VEuPathDB" id="FungiDB:MMYC01_210407"/>
<dbReference type="AlphaFoldDB" id="A0A175VQ61"/>
<evidence type="ECO:0000313" key="3">
    <source>
        <dbReference type="Proteomes" id="UP000078237"/>
    </source>
</evidence>
<organism evidence="2 3">
    <name type="scientific">Madurella mycetomatis</name>
    <dbReference type="NCBI Taxonomy" id="100816"/>
    <lineage>
        <taxon>Eukaryota</taxon>
        <taxon>Fungi</taxon>
        <taxon>Dikarya</taxon>
        <taxon>Ascomycota</taxon>
        <taxon>Pezizomycotina</taxon>
        <taxon>Sordariomycetes</taxon>
        <taxon>Sordariomycetidae</taxon>
        <taxon>Sordariales</taxon>
        <taxon>Sordariales incertae sedis</taxon>
        <taxon>Madurella</taxon>
    </lineage>
</organism>
<keyword evidence="3" id="KW-1185">Reference proteome</keyword>
<feature type="region of interest" description="Disordered" evidence="1">
    <location>
        <begin position="297"/>
        <end position="319"/>
    </location>
</feature>
<feature type="compositionally biased region" description="Pro residues" evidence="1">
    <location>
        <begin position="689"/>
        <end position="705"/>
    </location>
</feature>
<gene>
    <name evidence="2" type="ORF">MMYC01_210407</name>
</gene>
<dbReference type="OrthoDB" id="5236024at2759"/>
<feature type="compositionally biased region" description="Polar residues" evidence="1">
    <location>
        <begin position="667"/>
        <end position="678"/>
    </location>
</feature>
<dbReference type="EMBL" id="LCTW02000617">
    <property type="protein sequence ID" value="KXX72894.1"/>
    <property type="molecule type" value="Genomic_DNA"/>
</dbReference>
<evidence type="ECO:0000313" key="2">
    <source>
        <dbReference type="EMBL" id="KXX72894.1"/>
    </source>
</evidence>
<evidence type="ECO:0000256" key="1">
    <source>
        <dbReference type="SAM" id="MobiDB-lite"/>
    </source>
</evidence>
<dbReference type="STRING" id="100816.A0A175VQ61"/>
<dbReference type="Proteomes" id="UP000078237">
    <property type="component" value="Unassembled WGS sequence"/>
</dbReference>
<name>A0A175VQ61_9PEZI</name>